<feature type="region of interest" description="Disordered" evidence="1">
    <location>
        <begin position="72"/>
        <end position="134"/>
    </location>
</feature>
<dbReference type="SUPFAM" id="SSF46689">
    <property type="entry name" value="Homeodomain-like"/>
    <property type="match status" value="1"/>
</dbReference>
<dbReference type="GeneID" id="29114910"/>
<dbReference type="AlphaFoldDB" id="A0A177D7B5"/>
<evidence type="ECO:0000256" key="1">
    <source>
        <dbReference type="SAM" id="MobiDB-lite"/>
    </source>
</evidence>
<dbReference type="KEGG" id="aalt:CC77DRAFT_1080406"/>
<evidence type="ECO:0008006" key="4">
    <source>
        <dbReference type="Google" id="ProtNLM"/>
    </source>
</evidence>
<dbReference type="VEuPathDB" id="FungiDB:CC77DRAFT_1080406"/>
<dbReference type="EMBL" id="KV441495">
    <property type="protein sequence ID" value="OAG15177.1"/>
    <property type="molecule type" value="Genomic_DNA"/>
</dbReference>
<gene>
    <name evidence="2" type="ORF">CC77DRAFT_1080406</name>
</gene>
<name>A0A177D7B5_ALTAL</name>
<reference evidence="2 3" key="1">
    <citation type="submission" date="2016-05" db="EMBL/GenBank/DDBJ databases">
        <title>Comparative analysis of secretome profiles of manganese(II)-oxidizing ascomycete fungi.</title>
        <authorList>
            <consortium name="DOE Joint Genome Institute"/>
            <person name="Zeiner C.A."/>
            <person name="Purvine S.O."/>
            <person name="Zink E.M."/>
            <person name="Wu S."/>
            <person name="Pasa-Tolic L."/>
            <person name="Chaput D.L."/>
            <person name="Haridas S."/>
            <person name="Grigoriev I.V."/>
            <person name="Santelli C.M."/>
            <person name="Hansel C.M."/>
        </authorList>
    </citation>
    <scope>NUCLEOTIDE SEQUENCE [LARGE SCALE GENOMIC DNA]</scope>
    <source>
        <strain evidence="2 3">SRC1lrK2f</strain>
    </source>
</reference>
<protein>
    <recommendedName>
        <fullName evidence="4">HTH psq-type domain-containing protein</fullName>
    </recommendedName>
</protein>
<sequence length="134" mass="15254">MYTKWPRDEPGRVTSHPTIPTLRVVPTSTRHNSTTIDPIQEAIKYIKSRKAGDSFSYRQVSKIFRVNRTTLSRRHKGSQGTREAKIADQQRLNPQQKQEVVSHIDRATRDSLPPTGSILKNFRSAVAQQEVSDS</sequence>
<feature type="compositionally biased region" description="Polar residues" evidence="1">
    <location>
        <begin position="90"/>
        <end position="99"/>
    </location>
</feature>
<evidence type="ECO:0000313" key="3">
    <source>
        <dbReference type="Proteomes" id="UP000077248"/>
    </source>
</evidence>
<accession>A0A177D7B5</accession>
<dbReference type="RefSeq" id="XP_018380598.1">
    <property type="nucleotide sequence ID" value="XM_018529316.1"/>
</dbReference>
<feature type="compositionally biased region" description="Basic and acidic residues" evidence="1">
    <location>
        <begin position="100"/>
        <end position="109"/>
    </location>
</feature>
<keyword evidence="3" id="KW-1185">Reference proteome</keyword>
<evidence type="ECO:0000313" key="2">
    <source>
        <dbReference type="EMBL" id="OAG15177.1"/>
    </source>
</evidence>
<dbReference type="InterPro" id="IPR009057">
    <property type="entry name" value="Homeodomain-like_sf"/>
</dbReference>
<dbReference type="Proteomes" id="UP000077248">
    <property type="component" value="Unassembled WGS sequence"/>
</dbReference>
<proteinExistence type="predicted"/>
<organism evidence="2 3">
    <name type="scientific">Alternaria alternata</name>
    <name type="common">Alternaria rot fungus</name>
    <name type="synonym">Torula alternata</name>
    <dbReference type="NCBI Taxonomy" id="5599"/>
    <lineage>
        <taxon>Eukaryota</taxon>
        <taxon>Fungi</taxon>
        <taxon>Dikarya</taxon>
        <taxon>Ascomycota</taxon>
        <taxon>Pezizomycotina</taxon>
        <taxon>Dothideomycetes</taxon>
        <taxon>Pleosporomycetidae</taxon>
        <taxon>Pleosporales</taxon>
        <taxon>Pleosporineae</taxon>
        <taxon>Pleosporaceae</taxon>
        <taxon>Alternaria</taxon>
        <taxon>Alternaria sect. Alternaria</taxon>
        <taxon>Alternaria alternata complex</taxon>
    </lineage>
</organism>